<protein>
    <recommendedName>
        <fullName evidence="4">Potassium voltage-gated channel subfamily KQT member 5 KQT-like 5</fullName>
    </recommendedName>
</protein>
<sequence>MPRNHSGDEGGAAGLWMRTSPGHRTDAYGLKEVESGGRMVTNAEDGLLLSTSSSTAMGASESLQGRQGVRLSLLGKPLIYSAQSGRRTVRYRRLQNCLYNVLERPRGWAYFYHALV</sequence>
<feature type="region of interest" description="Disordered" evidence="1">
    <location>
        <begin position="1"/>
        <end position="22"/>
    </location>
</feature>
<keyword evidence="3" id="KW-1185">Reference proteome</keyword>
<evidence type="ECO:0000313" key="3">
    <source>
        <dbReference type="Proteomes" id="UP001148018"/>
    </source>
</evidence>
<name>A0A9Q0IV58_9TELE</name>
<dbReference type="GO" id="GO:0008076">
    <property type="term" value="C:voltage-gated potassium channel complex"/>
    <property type="evidence" value="ECO:0007669"/>
    <property type="project" value="TreeGrafter"/>
</dbReference>
<dbReference type="Proteomes" id="UP001148018">
    <property type="component" value="Unassembled WGS sequence"/>
</dbReference>
<proteinExistence type="predicted"/>
<reference evidence="2" key="1">
    <citation type="submission" date="2022-07" db="EMBL/GenBank/DDBJ databases">
        <title>Chromosome-level genome of Muraenolepis orangiensis.</title>
        <authorList>
            <person name="Kim J."/>
        </authorList>
    </citation>
    <scope>NUCLEOTIDE SEQUENCE</scope>
    <source>
        <strain evidence="2">KU_S4_2022</strain>
        <tissue evidence="2">Muscle</tissue>
    </source>
</reference>
<dbReference type="OrthoDB" id="8879391at2759"/>
<organism evidence="2 3">
    <name type="scientific">Muraenolepis orangiensis</name>
    <name type="common">Patagonian moray cod</name>
    <dbReference type="NCBI Taxonomy" id="630683"/>
    <lineage>
        <taxon>Eukaryota</taxon>
        <taxon>Metazoa</taxon>
        <taxon>Chordata</taxon>
        <taxon>Craniata</taxon>
        <taxon>Vertebrata</taxon>
        <taxon>Euteleostomi</taxon>
        <taxon>Actinopterygii</taxon>
        <taxon>Neopterygii</taxon>
        <taxon>Teleostei</taxon>
        <taxon>Neoteleostei</taxon>
        <taxon>Acanthomorphata</taxon>
        <taxon>Zeiogadaria</taxon>
        <taxon>Gadariae</taxon>
        <taxon>Gadiformes</taxon>
        <taxon>Muraenolepidoidei</taxon>
        <taxon>Muraenolepididae</taxon>
        <taxon>Muraenolepis</taxon>
    </lineage>
</organism>
<comment type="caution">
    <text evidence="2">The sequence shown here is derived from an EMBL/GenBank/DDBJ whole genome shotgun (WGS) entry which is preliminary data.</text>
</comment>
<dbReference type="AlphaFoldDB" id="A0A9Q0IV58"/>
<dbReference type="EMBL" id="JANIIK010000034">
    <property type="protein sequence ID" value="KAJ3614622.1"/>
    <property type="molecule type" value="Genomic_DNA"/>
</dbReference>
<accession>A0A9Q0IV58</accession>
<gene>
    <name evidence="2" type="ORF">NHX12_018193</name>
</gene>
<dbReference type="GO" id="GO:0005249">
    <property type="term" value="F:voltage-gated potassium channel activity"/>
    <property type="evidence" value="ECO:0007669"/>
    <property type="project" value="InterPro"/>
</dbReference>
<dbReference type="PANTHER" id="PTHR47735:SF8">
    <property type="entry name" value="POTASSIUM VOLTAGE-GATED CHANNEL SUBFAMILY KQT MEMBER 5"/>
    <property type="match status" value="1"/>
</dbReference>
<evidence type="ECO:0008006" key="4">
    <source>
        <dbReference type="Google" id="ProtNLM"/>
    </source>
</evidence>
<evidence type="ECO:0000313" key="2">
    <source>
        <dbReference type="EMBL" id="KAJ3614622.1"/>
    </source>
</evidence>
<dbReference type="InterPro" id="IPR003937">
    <property type="entry name" value="K_chnl_volt-dep_KCNQ"/>
</dbReference>
<dbReference type="PANTHER" id="PTHR47735">
    <property type="entry name" value="POTASSIUM VOLTAGE-GATED CHANNEL SUBFAMILY KQT MEMBER 4"/>
    <property type="match status" value="1"/>
</dbReference>
<evidence type="ECO:0000256" key="1">
    <source>
        <dbReference type="SAM" id="MobiDB-lite"/>
    </source>
</evidence>